<name>A0A392RJF1_9FABA</name>
<feature type="compositionally biased region" description="Polar residues" evidence="1">
    <location>
        <begin position="17"/>
        <end position="26"/>
    </location>
</feature>
<dbReference type="EMBL" id="LXQA010233217">
    <property type="protein sequence ID" value="MCI36379.1"/>
    <property type="molecule type" value="Genomic_DNA"/>
</dbReference>
<evidence type="ECO:0000256" key="1">
    <source>
        <dbReference type="SAM" id="MobiDB-lite"/>
    </source>
</evidence>
<feature type="region of interest" description="Disordered" evidence="1">
    <location>
        <begin position="1"/>
        <end position="26"/>
    </location>
</feature>
<reference evidence="2 3" key="1">
    <citation type="journal article" date="2018" name="Front. Plant Sci.">
        <title>Red Clover (Trifolium pratense) and Zigzag Clover (T. medium) - A Picture of Genomic Similarities and Differences.</title>
        <authorList>
            <person name="Dluhosova J."/>
            <person name="Istvanek J."/>
            <person name="Nedelnik J."/>
            <person name="Repkova J."/>
        </authorList>
    </citation>
    <scope>NUCLEOTIDE SEQUENCE [LARGE SCALE GENOMIC DNA]</scope>
    <source>
        <strain evidence="3">cv. 10/8</strain>
        <tissue evidence="2">Leaf</tissue>
    </source>
</reference>
<accession>A0A392RJF1</accession>
<comment type="caution">
    <text evidence="2">The sequence shown here is derived from an EMBL/GenBank/DDBJ whole genome shotgun (WGS) entry which is preliminary data.</text>
</comment>
<evidence type="ECO:0000313" key="3">
    <source>
        <dbReference type="Proteomes" id="UP000265520"/>
    </source>
</evidence>
<protein>
    <submittedName>
        <fullName evidence="2">Uncharacterized protein</fullName>
    </submittedName>
</protein>
<feature type="non-terminal residue" evidence="2">
    <location>
        <position position="1"/>
    </location>
</feature>
<dbReference type="AlphaFoldDB" id="A0A392RJF1"/>
<dbReference type="Proteomes" id="UP000265520">
    <property type="component" value="Unassembled WGS sequence"/>
</dbReference>
<organism evidence="2 3">
    <name type="scientific">Trifolium medium</name>
    <dbReference type="NCBI Taxonomy" id="97028"/>
    <lineage>
        <taxon>Eukaryota</taxon>
        <taxon>Viridiplantae</taxon>
        <taxon>Streptophyta</taxon>
        <taxon>Embryophyta</taxon>
        <taxon>Tracheophyta</taxon>
        <taxon>Spermatophyta</taxon>
        <taxon>Magnoliopsida</taxon>
        <taxon>eudicotyledons</taxon>
        <taxon>Gunneridae</taxon>
        <taxon>Pentapetalae</taxon>
        <taxon>rosids</taxon>
        <taxon>fabids</taxon>
        <taxon>Fabales</taxon>
        <taxon>Fabaceae</taxon>
        <taxon>Papilionoideae</taxon>
        <taxon>50 kb inversion clade</taxon>
        <taxon>NPAAA clade</taxon>
        <taxon>Hologalegina</taxon>
        <taxon>IRL clade</taxon>
        <taxon>Trifolieae</taxon>
        <taxon>Trifolium</taxon>
    </lineage>
</organism>
<sequence>RYSVKSTYHMLKEEDNNNQPESSSVSGKELWKSIVSLST</sequence>
<keyword evidence="3" id="KW-1185">Reference proteome</keyword>
<evidence type="ECO:0000313" key="2">
    <source>
        <dbReference type="EMBL" id="MCI36379.1"/>
    </source>
</evidence>
<proteinExistence type="predicted"/>